<reference evidence="2 3" key="3">
    <citation type="journal article" date="2019" name="Int. J. Syst. Evol. Microbiol.">
        <title>Anaerobacillus isosaccharinicus sp. nov., an alkaliphilic bacterium which degrades isosaccharinic acid.</title>
        <authorList>
            <person name="Bassil N.M."/>
            <person name="Lloyd J.R."/>
        </authorList>
    </citation>
    <scope>NUCLEOTIDE SEQUENCE [LARGE SCALE GENOMIC DNA]</scope>
    <source>
        <strain evidence="2 3">NB2006</strain>
    </source>
</reference>
<proteinExistence type="predicted"/>
<evidence type="ECO:0000313" key="2">
    <source>
        <dbReference type="EMBL" id="QOY34347.1"/>
    </source>
</evidence>
<dbReference type="Pfam" id="PF14003">
    <property type="entry name" value="YlbE"/>
    <property type="match status" value="1"/>
</dbReference>
<evidence type="ECO:0000313" key="3">
    <source>
        <dbReference type="Proteomes" id="UP000180175"/>
    </source>
</evidence>
<dbReference type="AlphaFoldDB" id="A0A1S2MAB0"/>
<dbReference type="EMBL" id="LQXD01000068">
    <property type="protein sequence ID" value="OIJ20635.1"/>
    <property type="molecule type" value="Genomic_DNA"/>
</dbReference>
<reference evidence="2 3" key="2">
    <citation type="journal article" date="2017" name="Genome Announc.">
        <title>Draft Genome Sequences of Four Alkaliphilic Bacteria Belonging to the Anaerobacillus Genus.</title>
        <authorList>
            <person name="Bassil N.M."/>
            <person name="Lloyd J.R."/>
        </authorList>
    </citation>
    <scope>NUCLEOTIDE SEQUENCE [LARGE SCALE GENOMIC DNA]</scope>
    <source>
        <strain evidence="2 3">NB2006</strain>
    </source>
</reference>
<sequence>MRQEMQVYLNQHPEVKQFIRHNPVWYRYLSRNPQSLSQLENEVKVFHGKTLPQKLDRFQSNLSMAMMLLDMVKGLGASK</sequence>
<dbReference type="Proteomes" id="UP000180175">
    <property type="component" value="Chromosome"/>
</dbReference>
<organism evidence="1 3">
    <name type="scientific">Anaerobacillus isosaccharinicus</name>
    <dbReference type="NCBI Taxonomy" id="1532552"/>
    <lineage>
        <taxon>Bacteria</taxon>
        <taxon>Bacillati</taxon>
        <taxon>Bacillota</taxon>
        <taxon>Bacilli</taxon>
        <taxon>Bacillales</taxon>
        <taxon>Bacillaceae</taxon>
        <taxon>Anaerobacillus</taxon>
    </lineage>
</organism>
<keyword evidence="3" id="KW-1185">Reference proteome</keyword>
<name>A0A1S2MAB0_9BACI</name>
<dbReference type="OrthoDB" id="1646085at2"/>
<reference evidence="2" key="4">
    <citation type="submission" date="2020-10" db="EMBL/GenBank/DDBJ databases">
        <authorList>
            <person name="Bassil N.M."/>
            <person name="Lloyd J.R."/>
        </authorList>
    </citation>
    <scope>NUCLEOTIDE SEQUENCE</scope>
    <source>
        <strain evidence="2">NB2006</strain>
    </source>
</reference>
<dbReference type="RefSeq" id="WP_071316572.1">
    <property type="nucleotide sequence ID" value="NZ_CP063356.2"/>
</dbReference>
<evidence type="ECO:0000313" key="1">
    <source>
        <dbReference type="EMBL" id="OIJ20635.1"/>
    </source>
</evidence>
<accession>A0A1S2MAB0</accession>
<gene>
    <name evidence="2" type="ORF">AWH56_016645</name>
    <name evidence="1" type="ORF">AWH56_07645</name>
</gene>
<protein>
    <submittedName>
        <fullName evidence="2">YlbE-like family protein</fullName>
    </submittedName>
</protein>
<reference evidence="1 3" key="1">
    <citation type="submission" date="2016-10" db="EMBL/GenBank/DDBJ databases">
        <title>Draft genome sequences of four alkaliphilic bacteria belonging to the Anaerobacillus genus.</title>
        <authorList>
            <person name="Bassil N.M."/>
            <person name="Lloyd J.R."/>
        </authorList>
    </citation>
    <scope>NUCLEOTIDE SEQUENCE [LARGE SCALE GENOMIC DNA]</scope>
    <source>
        <strain evidence="1 3">NB2006</strain>
    </source>
</reference>
<dbReference type="InterPro" id="IPR025613">
    <property type="entry name" value="YlbE"/>
</dbReference>
<dbReference type="KEGG" id="aia:AWH56_016645"/>
<dbReference type="EMBL" id="CP063356">
    <property type="protein sequence ID" value="QOY34347.1"/>
    <property type="molecule type" value="Genomic_DNA"/>
</dbReference>